<evidence type="ECO:0000313" key="2">
    <source>
        <dbReference type="Proteomes" id="UP000053424"/>
    </source>
</evidence>
<sequence length="106" mass="11947">MTMRISITERVQEEHGSNVTVSSLVPLERRIMELFKIDEEHLNIVKNTSPKNLTSASTECEKRRCHDTWGSPLGRKGNRGTVLTRTAAECVTVVSSHYLGKEHPTK</sequence>
<evidence type="ECO:0000313" key="1">
    <source>
        <dbReference type="EMBL" id="KIM47994.1"/>
    </source>
</evidence>
<reference evidence="2" key="2">
    <citation type="submission" date="2015-01" db="EMBL/GenBank/DDBJ databases">
        <title>Evolutionary Origins and Diversification of the Mycorrhizal Mutualists.</title>
        <authorList>
            <consortium name="DOE Joint Genome Institute"/>
            <consortium name="Mycorrhizal Genomics Consortium"/>
            <person name="Kohler A."/>
            <person name="Kuo A."/>
            <person name="Nagy L.G."/>
            <person name="Floudas D."/>
            <person name="Copeland A."/>
            <person name="Barry K.W."/>
            <person name="Cichocki N."/>
            <person name="Veneault-Fourrey C."/>
            <person name="LaButti K."/>
            <person name="Lindquist E.A."/>
            <person name="Lipzen A."/>
            <person name="Lundell T."/>
            <person name="Morin E."/>
            <person name="Murat C."/>
            <person name="Riley R."/>
            <person name="Ohm R."/>
            <person name="Sun H."/>
            <person name="Tunlid A."/>
            <person name="Henrissat B."/>
            <person name="Grigoriev I.V."/>
            <person name="Hibbett D.S."/>
            <person name="Martin F."/>
        </authorList>
    </citation>
    <scope>NUCLEOTIDE SEQUENCE [LARGE SCALE GENOMIC DNA]</scope>
    <source>
        <strain evidence="2">h7</strain>
    </source>
</reference>
<proteinExistence type="predicted"/>
<reference evidence="1 2" key="1">
    <citation type="submission" date="2014-04" db="EMBL/GenBank/DDBJ databases">
        <authorList>
            <consortium name="DOE Joint Genome Institute"/>
            <person name="Kuo A."/>
            <person name="Gay G."/>
            <person name="Dore J."/>
            <person name="Kohler A."/>
            <person name="Nagy L.G."/>
            <person name="Floudas D."/>
            <person name="Copeland A."/>
            <person name="Barry K.W."/>
            <person name="Cichocki N."/>
            <person name="Veneault-Fourrey C."/>
            <person name="LaButti K."/>
            <person name="Lindquist E.A."/>
            <person name="Lipzen A."/>
            <person name="Lundell T."/>
            <person name="Morin E."/>
            <person name="Murat C."/>
            <person name="Sun H."/>
            <person name="Tunlid A."/>
            <person name="Henrissat B."/>
            <person name="Grigoriev I.V."/>
            <person name="Hibbett D.S."/>
            <person name="Martin F."/>
            <person name="Nordberg H.P."/>
            <person name="Cantor M.N."/>
            <person name="Hua S.X."/>
        </authorList>
    </citation>
    <scope>NUCLEOTIDE SEQUENCE [LARGE SCALE GENOMIC DNA]</scope>
    <source>
        <strain evidence="2">h7</strain>
    </source>
</reference>
<protein>
    <submittedName>
        <fullName evidence="1">Uncharacterized protein</fullName>
    </submittedName>
</protein>
<dbReference type="AlphaFoldDB" id="A0A0C3CV37"/>
<gene>
    <name evidence="1" type="ORF">M413DRAFT_217952</name>
</gene>
<dbReference type="EMBL" id="KN831769">
    <property type="protein sequence ID" value="KIM47994.1"/>
    <property type="molecule type" value="Genomic_DNA"/>
</dbReference>
<organism evidence="1 2">
    <name type="scientific">Hebeloma cylindrosporum</name>
    <dbReference type="NCBI Taxonomy" id="76867"/>
    <lineage>
        <taxon>Eukaryota</taxon>
        <taxon>Fungi</taxon>
        <taxon>Dikarya</taxon>
        <taxon>Basidiomycota</taxon>
        <taxon>Agaricomycotina</taxon>
        <taxon>Agaricomycetes</taxon>
        <taxon>Agaricomycetidae</taxon>
        <taxon>Agaricales</taxon>
        <taxon>Agaricineae</taxon>
        <taxon>Hymenogastraceae</taxon>
        <taxon>Hebeloma</taxon>
    </lineage>
</organism>
<keyword evidence="2" id="KW-1185">Reference proteome</keyword>
<name>A0A0C3CV37_HEBCY</name>
<accession>A0A0C3CV37</accession>
<dbReference type="Proteomes" id="UP000053424">
    <property type="component" value="Unassembled WGS sequence"/>
</dbReference>
<dbReference type="HOGENOM" id="CLU_2223586_0_0_1"/>